<feature type="coiled-coil region" evidence="8">
    <location>
        <begin position="402"/>
        <end position="429"/>
    </location>
</feature>
<keyword evidence="4" id="KW-0498">Mitosis</keyword>
<reference evidence="10 11" key="1">
    <citation type="submission" date="2018-10" db="EMBL/GenBank/DDBJ databases">
        <title>Complete genome sequence of Malassezia restricta CBS 7877.</title>
        <authorList>
            <person name="Morand S.C."/>
            <person name="Bertignac M."/>
            <person name="Iltis A."/>
            <person name="Kolder I."/>
            <person name="Pirovano W."/>
            <person name="Jourdain R."/>
            <person name="Clavaud C."/>
        </authorList>
    </citation>
    <scope>NUCLEOTIDE SEQUENCE [LARGE SCALE GENOMIC DNA]</scope>
    <source>
        <strain evidence="10 11">CBS 7877</strain>
    </source>
</reference>
<dbReference type="Proteomes" id="UP000269793">
    <property type="component" value="Chromosome V"/>
</dbReference>
<comment type="subcellular location">
    <subcellularLocation>
        <location evidence="1">Nucleus</location>
    </subcellularLocation>
</comment>
<accession>A0A3G2S770</accession>
<dbReference type="OrthoDB" id="431497at2759"/>
<dbReference type="GO" id="GO:0016887">
    <property type="term" value="F:ATP hydrolysis activity"/>
    <property type="evidence" value="ECO:0007669"/>
    <property type="project" value="InterPro"/>
</dbReference>
<dbReference type="SMART" id="SM00968">
    <property type="entry name" value="SMC_hinge"/>
    <property type="match status" value="1"/>
</dbReference>
<dbReference type="GO" id="GO:0007059">
    <property type="term" value="P:chromosome segregation"/>
    <property type="evidence" value="ECO:0007669"/>
    <property type="project" value="UniProtKB-ARBA"/>
</dbReference>
<evidence type="ECO:0000256" key="8">
    <source>
        <dbReference type="SAM" id="Coils"/>
    </source>
</evidence>
<dbReference type="InterPro" id="IPR003395">
    <property type="entry name" value="RecF/RecN/SMC_N"/>
</dbReference>
<organism evidence="10 11">
    <name type="scientific">Malassezia restricta (strain ATCC 96810 / NBRC 103918 / CBS 7877)</name>
    <name type="common">Seborrheic dermatitis infection agent</name>
    <dbReference type="NCBI Taxonomy" id="425264"/>
    <lineage>
        <taxon>Eukaryota</taxon>
        <taxon>Fungi</taxon>
        <taxon>Dikarya</taxon>
        <taxon>Basidiomycota</taxon>
        <taxon>Ustilaginomycotina</taxon>
        <taxon>Malasseziomycetes</taxon>
        <taxon>Malasseziales</taxon>
        <taxon>Malasseziaceae</taxon>
        <taxon>Malassezia</taxon>
    </lineage>
</organism>
<dbReference type="AlphaFoldDB" id="A0A3G2S770"/>
<keyword evidence="3" id="KW-0132">Cell division</keyword>
<dbReference type="InterPro" id="IPR027417">
    <property type="entry name" value="P-loop_NTPase"/>
</dbReference>
<dbReference type="Gene3D" id="1.20.1060.20">
    <property type="match status" value="1"/>
</dbReference>
<dbReference type="Pfam" id="PF06470">
    <property type="entry name" value="SMC_hinge"/>
    <property type="match status" value="1"/>
</dbReference>
<sequence length="1144" mass="128761">MVIQALTIHGFKSFRDPVSITTFSPAQNVVVGRNGSGKSNLFAAIRFVLGDAYTASLTREERQALLFDGSGAVSTTLSAYVEITLSNEDGRFPVHADQIVLRRTISLTRDDYMIDRKSATKQDVANLLESAGFSASNPYYIVPQGRITHLTNATDAERLEVLKDVAGTRAYEQRRAESLDILRATDARYQGSSELLSQLETRLEELAREQGELEKFYARDRERRCLEYTIYQRELVDVSDMLETLEHERRREVDESNTRREKWAQHDQALAEYEAQHAHIQQQMEQLALDQAQLEHERRELAKAQAQLDNRLEDADPRETVLPTQLDGLTETMAQREAQLAQQTREHTQVMHELEAKRAAFERDRTRMSALYAKQARAARFQSVADRDAALHAHMSDVDQEAAALDHAVKEAQAACDAAKAQAAELAGQRTSLESHVAQQGADLASMQDEWRTLRDERDALLEHKKELWKQETKTSAQLTHARDELSSAQRSLVGTMDRATAAGLQCVEALVARENIKGVYGPLYQLFRVDDRYKTAVEATAGASLFHVVVDTDETASRILHLLQQEKSGRVTFMPLNRLRPPDTPYPQAPDAIVMLRKLSFDELLLPAFKQVFGKTIICPRLDIAAAYVRSTQGLNAITLDGDQVDRRGALSGGYHDASRSRLDAVRRVQRSLATVEAGEQALAQQRHELHELEQTCTHKYSEMLRLEGQRHQLHESRAAAHHELTWLRRSETDAYARCERLEQVVSQRHVEQTSLATRRAALEAEIGTPLDQGLTSAETDELRALLSRQSHDEAALAQLTRTSMALSESISALSSELDEVLRRSHADLVERLEMPDVGANSDALRQSTATNAQRLVDAQEQYDRLAGELAEIEQAMHAIRGQDDMHADDVARQRHTAERFAARKQRMEAQRDRINERIRDLGMLPEEAFQRYQSRSTEQLATQLQKVRASLDEVAHVNKRAVEQFQAFSKQRDALLQRHADLQASHASITELIDVLDARKQAALDATCTQVASHFAAVFAELVPGGRGQLELHPDVGVSIHVTFHQNSMRMSQLSGGQKTLVALALVFAIQQSDPAPFYLFDEIDANLDTQYRTAVAQKVYTLARDAQFITTTFRPELVERADKHFGVLFGPQKRHAILLRP</sequence>
<evidence type="ECO:0000256" key="4">
    <source>
        <dbReference type="ARBA" id="ARBA00022776"/>
    </source>
</evidence>
<dbReference type="InterPro" id="IPR024704">
    <property type="entry name" value="SMC"/>
</dbReference>
<evidence type="ECO:0000256" key="5">
    <source>
        <dbReference type="ARBA" id="ARBA00023054"/>
    </source>
</evidence>
<proteinExistence type="inferred from homology"/>
<dbReference type="GO" id="GO:0005634">
    <property type="term" value="C:nucleus"/>
    <property type="evidence" value="ECO:0007669"/>
    <property type="project" value="UniProtKB-SubCell"/>
</dbReference>
<dbReference type="PIRSF" id="PIRSF005719">
    <property type="entry name" value="SMC"/>
    <property type="match status" value="1"/>
</dbReference>
<evidence type="ECO:0000256" key="7">
    <source>
        <dbReference type="ARBA" id="ARBA00023306"/>
    </source>
</evidence>
<dbReference type="SUPFAM" id="SSF52540">
    <property type="entry name" value="P-loop containing nucleoside triphosphate hydrolases"/>
    <property type="match status" value="1"/>
</dbReference>
<keyword evidence="5 8" id="KW-0175">Coiled coil</keyword>
<dbReference type="GO" id="GO:0051301">
    <property type="term" value="P:cell division"/>
    <property type="evidence" value="ECO:0007669"/>
    <property type="project" value="UniProtKB-KW"/>
</dbReference>
<evidence type="ECO:0000256" key="6">
    <source>
        <dbReference type="ARBA" id="ARBA00023242"/>
    </source>
</evidence>
<keyword evidence="11" id="KW-1185">Reference proteome</keyword>
<keyword evidence="6" id="KW-0539">Nucleus</keyword>
<dbReference type="VEuPathDB" id="FungiDB:DNF11_3051"/>
<dbReference type="GO" id="GO:0005524">
    <property type="term" value="F:ATP binding"/>
    <property type="evidence" value="ECO:0007669"/>
    <property type="project" value="InterPro"/>
</dbReference>
<dbReference type="InterPro" id="IPR041741">
    <property type="entry name" value="SMC3_ABC_euk"/>
</dbReference>
<dbReference type="EMBL" id="CP033152">
    <property type="protein sequence ID" value="AYO44001.1"/>
    <property type="molecule type" value="Genomic_DNA"/>
</dbReference>
<keyword evidence="7" id="KW-0131">Cell cycle</keyword>
<dbReference type="Gene3D" id="3.30.70.1620">
    <property type="match status" value="1"/>
</dbReference>
<dbReference type="InterPro" id="IPR010935">
    <property type="entry name" value="SMC_hinge"/>
</dbReference>
<gene>
    <name evidence="10" type="primary">sudA</name>
    <name evidence="10" type="ORF">DNF11_3051</name>
</gene>
<evidence type="ECO:0000313" key="11">
    <source>
        <dbReference type="Proteomes" id="UP000269793"/>
    </source>
</evidence>
<dbReference type="InterPro" id="IPR036277">
    <property type="entry name" value="SMC_hinge_sf"/>
</dbReference>
<dbReference type="Pfam" id="PF02463">
    <property type="entry name" value="SMC_N"/>
    <property type="match status" value="1"/>
</dbReference>
<protein>
    <submittedName>
        <fullName evidence="10">Chromosome segregation protein sudA</fullName>
    </submittedName>
</protein>
<dbReference type="STRING" id="425264.A0A3G2S770"/>
<comment type="similarity">
    <text evidence="2">Belongs to the SMC family. SMC3 subfamily.</text>
</comment>
<evidence type="ECO:0000313" key="10">
    <source>
        <dbReference type="EMBL" id="AYO44001.1"/>
    </source>
</evidence>
<dbReference type="GO" id="GO:0051276">
    <property type="term" value="P:chromosome organization"/>
    <property type="evidence" value="ECO:0007669"/>
    <property type="project" value="InterPro"/>
</dbReference>
<evidence type="ECO:0000256" key="3">
    <source>
        <dbReference type="ARBA" id="ARBA00022618"/>
    </source>
</evidence>
<dbReference type="CDD" id="cd03272">
    <property type="entry name" value="ABC_SMC3_euk"/>
    <property type="match status" value="1"/>
</dbReference>
<dbReference type="Gene3D" id="3.40.50.300">
    <property type="entry name" value="P-loop containing nucleotide triphosphate hydrolases"/>
    <property type="match status" value="2"/>
</dbReference>
<feature type="domain" description="SMC hinge" evidence="9">
    <location>
        <begin position="518"/>
        <end position="630"/>
    </location>
</feature>
<feature type="coiled-coil region" evidence="8">
    <location>
        <begin position="189"/>
        <end position="346"/>
    </location>
</feature>
<name>A0A3G2S770_MALR7</name>
<dbReference type="SUPFAM" id="SSF75553">
    <property type="entry name" value="Smc hinge domain"/>
    <property type="match status" value="1"/>
</dbReference>
<dbReference type="PANTHER" id="PTHR43977">
    <property type="entry name" value="STRUCTURAL MAINTENANCE OF CHROMOSOMES PROTEIN 3"/>
    <property type="match status" value="1"/>
</dbReference>
<dbReference type="GO" id="GO:0005694">
    <property type="term" value="C:chromosome"/>
    <property type="evidence" value="ECO:0007669"/>
    <property type="project" value="InterPro"/>
</dbReference>
<evidence type="ECO:0000259" key="9">
    <source>
        <dbReference type="SMART" id="SM00968"/>
    </source>
</evidence>
<feature type="coiled-coil region" evidence="8">
    <location>
        <begin position="857"/>
        <end position="926"/>
    </location>
</feature>
<evidence type="ECO:0000256" key="2">
    <source>
        <dbReference type="ARBA" id="ARBA00005917"/>
    </source>
</evidence>
<evidence type="ECO:0000256" key="1">
    <source>
        <dbReference type="ARBA" id="ARBA00004123"/>
    </source>
</evidence>